<gene>
    <name evidence="2" type="ORF">HHI36_013795</name>
</gene>
<feature type="region of interest" description="Disordered" evidence="1">
    <location>
        <begin position="1"/>
        <end position="31"/>
    </location>
</feature>
<protein>
    <submittedName>
        <fullName evidence="2">Uncharacterized protein</fullName>
    </submittedName>
</protein>
<keyword evidence="3" id="KW-1185">Reference proteome</keyword>
<dbReference type="Proteomes" id="UP001516400">
    <property type="component" value="Unassembled WGS sequence"/>
</dbReference>
<reference evidence="2 3" key="1">
    <citation type="journal article" date="2021" name="BMC Biol.">
        <title>Horizontally acquired antibacterial genes associated with adaptive radiation of ladybird beetles.</title>
        <authorList>
            <person name="Li H.S."/>
            <person name="Tang X.F."/>
            <person name="Huang Y.H."/>
            <person name="Xu Z.Y."/>
            <person name="Chen M.L."/>
            <person name="Du X.Y."/>
            <person name="Qiu B.Y."/>
            <person name="Chen P.T."/>
            <person name="Zhang W."/>
            <person name="Slipinski A."/>
            <person name="Escalona H.E."/>
            <person name="Waterhouse R.M."/>
            <person name="Zwick A."/>
            <person name="Pang H."/>
        </authorList>
    </citation>
    <scope>NUCLEOTIDE SEQUENCE [LARGE SCALE GENOMIC DNA]</scope>
    <source>
        <strain evidence="2">SYSU2018</strain>
    </source>
</reference>
<organism evidence="2 3">
    <name type="scientific">Cryptolaemus montrouzieri</name>
    <dbReference type="NCBI Taxonomy" id="559131"/>
    <lineage>
        <taxon>Eukaryota</taxon>
        <taxon>Metazoa</taxon>
        <taxon>Ecdysozoa</taxon>
        <taxon>Arthropoda</taxon>
        <taxon>Hexapoda</taxon>
        <taxon>Insecta</taxon>
        <taxon>Pterygota</taxon>
        <taxon>Neoptera</taxon>
        <taxon>Endopterygota</taxon>
        <taxon>Coleoptera</taxon>
        <taxon>Polyphaga</taxon>
        <taxon>Cucujiformia</taxon>
        <taxon>Coccinelloidea</taxon>
        <taxon>Coccinellidae</taxon>
        <taxon>Scymninae</taxon>
        <taxon>Scymnini</taxon>
        <taxon>Cryptolaemus</taxon>
    </lineage>
</organism>
<accession>A0ABD2NIA7</accession>
<evidence type="ECO:0000313" key="2">
    <source>
        <dbReference type="EMBL" id="KAL3278476.1"/>
    </source>
</evidence>
<comment type="caution">
    <text evidence="2">The sequence shown here is derived from an EMBL/GenBank/DDBJ whole genome shotgun (WGS) entry which is preliminary data.</text>
</comment>
<evidence type="ECO:0000256" key="1">
    <source>
        <dbReference type="SAM" id="MobiDB-lite"/>
    </source>
</evidence>
<evidence type="ECO:0000313" key="3">
    <source>
        <dbReference type="Proteomes" id="UP001516400"/>
    </source>
</evidence>
<dbReference type="AlphaFoldDB" id="A0ABD2NIA7"/>
<sequence length="100" mass="11333">MADTDENASDVFSISGRSKDPDFELSSTNDALYGSPRWAHLIFPLKYMTDENQEGPVKSRKVISKPASHKKYQEIEENERTTICFCESVYVPAKTLVVDK</sequence>
<proteinExistence type="predicted"/>
<dbReference type="EMBL" id="JABFTP020000103">
    <property type="protein sequence ID" value="KAL3278476.1"/>
    <property type="molecule type" value="Genomic_DNA"/>
</dbReference>
<name>A0ABD2NIA7_9CUCU</name>